<keyword evidence="3" id="KW-1003">Cell membrane</keyword>
<evidence type="ECO:0000256" key="2">
    <source>
        <dbReference type="ARBA" id="ARBA00022448"/>
    </source>
</evidence>
<evidence type="ECO:0000313" key="11">
    <source>
        <dbReference type="Proteomes" id="UP001652461"/>
    </source>
</evidence>
<organism evidence="10 11">
    <name type="scientific">Laedolimicola ammoniilytica</name>
    <dbReference type="NCBI Taxonomy" id="2981771"/>
    <lineage>
        <taxon>Bacteria</taxon>
        <taxon>Bacillati</taxon>
        <taxon>Bacillota</taxon>
        <taxon>Clostridia</taxon>
        <taxon>Lachnospirales</taxon>
        <taxon>Lachnospiraceae</taxon>
        <taxon>Laedolimicola</taxon>
    </lineage>
</organism>
<dbReference type="RefSeq" id="WP_158361457.1">
    <property type="nucleotide sequence ID" value="NZ_JAOQKC010000001.1"/>
</dbReference>
<keyword evidence="5" id="KW-0598">Phosphotransferase system</keyword>
<dbReference type="InterPro" id="IPR050303">
    <property type="entry name" value="GatZ_KbaZ_carbometab"/>
</dbReference>
<protein>
    <submittedName>
        <fullName evidence="10">PTS sugar transporter subunit IIC</fullName>
    </submittedName>
</protein>
<evidence type="ECO:0000256" key="3">
    <source>
        <dbReference type="ARBA" id="ARBA00022475"/>
    </source>
</evidence>
<evidence type="ECO:0000256" key="5">
    <source>
        <dbReference type="ARBA" id="ARBA00022683"/>
    </source>
</evidence>
<evidence type="ECO:0000256" key="1">
    <source>
        <dbReference type="ARBA" id="ARBA00004651"/>
    </source>
</evidence>
<evidence type="ECO:0000256" key="8">
    <source>
        <dbReference type="ARBA" id="ARBA00023136"/>
    </source>
</evidence>
<sequence>MLLLFQAILMAFLAWMCKTGAPMWSKWSLGMGAPLVAGLLNGIIMGNISYGLEMGGTIMLVYIGVTVIGGTVASDVTLGGYIGVTASMLAGADPSVGITVAATLGVLGSLISPVEKTLNTIWVAKARKYAEAGNLKGVAYMNTIAPLLWGFLIYFIPGFIIIYFGSSALDSILAVIPPQISTGLSCVGHILPALGLGMLMNLLFKGSMVPFFIFGFVATAYLGLGTMPVALIGAGFAIMHFMYTSKKEAE</sequence>
<evidence type="ECO:0000256" key="4">
    <source>
        <dbReference type="ARBA" id="ARBA00022597"/>
    </source>
</evidence>
<keyword evidence="6 9" id="KW-0812">Transmembrane</keyword>
<reference evidence="10 11" key="1">
    <citation type="journal article" date="2021" name="ISME Commun">
        <title>Automated analysis of genomic sequences facilitates high-throughput and comprehensive description of bacteria.</title>
        <authorList>
            <person name="Hitch T.C.A."/>
        </authorList>
    </citation>
    <scope>NUCLEOTIDE SEQUENCE [LARGE SCALE GENOMIC DNA]</scope>
    <source>
        <strain evidence="10 11">Sanger_04</strain>
    </source>
</reference>
<dbReference type="PROSITE" id="PS51106">
    <property type="entry name" value="PTS_EIIC_TYPE_4"/>
    <property type="match status" value="1"/>
</dbReference>
<keyword evidence="11" id="KW-1185">Reference proteome</keyword>
<accession>A0ABT2RT27</accession>
<evidence type="ECO:0000313" key="10">
    <source>
        <dbReference type="EMBL" id="MCU6695484.1"/>
    </source>
</evidence>
<gene>
    <name evidence="10" type="ORF">OCV63_01025</name>
</gene>
<feature type="transmembrane region" description="Helical" evidence="9">
    <location>
        <begin position="182"/>
        <end position="204"/>
    </location>
</feature>
<proteinExistence type="predicted"/>
<dbReference type="InterPro" id="IPR004700">
    <property type="entry name" value="PTS_IIC_man"/>
</dbReference>
<keyword evidence="7 9" id="KW-1133">Transmembrane helix</keyword>
<keyword evidence="8 9" id="KW-0472">Membrane</keyword>
<feature type="transmembrane region" description="Helical" evidence="9">
    <location>
        <begin position="211"/>
        <end position="243"/>
    </location>
</feature>
<comment type="caution">
    <text evidence="10">The sequence shown here is derived from an EMBL/GenBank/DDBJ whole genome shotgun (WGS) entry which is preliminary data.</text>
</comment>
<feature type="transmembrane region" description="Helical" evidence="9">
    <location>
        <begin position="139"/>
        <end position="162"/>
    </location>
</feature>
<evidence type="ECO:0000256" key="6">
    <source>
        <dbReference type="ARBA" id="ARBA00022692"/>
    </source>
</evidence>
<dbReference type="Proteomes" id="UP001652461">
    <property type="component" value="Unassembled WGS sequence"/>
</dbReference>
<keyword evidence="4 10" id="KW-0762">Sugar transport</keyword>
<evidence type="ECO:0000256" key="9">
    <source>
        <dbReference type="SAM" id="Phobius"/>
    </source>
</evidence>
<dbReference type="PANTHER" id="PTHR32502:SF8">
    <property type="entry name" value="N-ACETYLGALACTOSAMINE PERMEASE IIC COMPONENT 1"/>
    <property type="match status" value="1"/>
</dbReference>
<feature type="transmembrane region" description="Helical" evidence="9">
    <location>
        <begin position="60"/>
        <end position="84"/>
    </location>
</feature>
<name>A0ABT2RT27_9FIRM</name>
<dbReference type="PANTHER" id="PTHR32502">
    <property type="entry name" value="N-ACETYLGALACTOSAMINE PERMEASE II COMPONENT-RELATED"/>
    <property type="match status" value="1"/>
</dbReference>
<feature type="transmembrane region" description="Helical" evidence="9">
    <location>
        <begin position="96"/>
        <end position="118"/>
    </location>
</feature>
<dbReference type="Pfam" id="PF03609">
    <property type="entry name" value="EII-Sor"/>
    <property type="match status" value="1"/>
</dbReference>
<keyword evidence="2" id="KW-0813">Transport</keyword>
<feature type="transmembrane region" description="Helical" evidence="9">
    <location>
        <begin position="29"/>
        <end position="48"/>
    </location>
</feature>
<comment type="subcellular location">
    <subcellularLocation>
        <location evidence="1">Cell membrane</location>
        <topology evidence="1">Multi-pass membrane protein</topology>
    </subcellularLocation>
</comment>
<evidence type="ECO:0000256" key="7">
    <source>
        <dbReference type="ARBA" id="ARBA00022989"/>
    </source>
</evidence>
<dbReference type="EMBL" id="JAOQKC010000001">
    <property type="protein sequence ID" value="MCU6695484.1"/>
    <property type="molecule type" value="Genomic_DNA"/>
</dbReference>